<comment type="caution">
    <text evidence="1">The sequence shown here is derived from an EMBL/GenBank/DDBJ whole genome shotgun (WGS) entry which is preliminary data.</text>
</comment>
<evidence type="ECO:0000313" key="2">
    <source>
        <dbReference type="Proteomes" id="UP000639772"/>
    </source>
</evidence>
<gene>
    <name evidence="1" type="ORF">HPP92_026609</name>
</gene>
<protein>
    <submittedName>
        <fullName evidence="1">Uncharacterized protein</fullName>
    </submittedName>
</protein>
<dbReference type="Proteomes" id="UP000639772">
    <property type="component" value="Unassembled WGS sequence"/>
</dbReference>
<dbReference type="EMBL" id="JADCNM010000095">
    <property type="protein sequence ID" value="KAG0450684.1"/>
    <property type="molecule type" value="Genomic_DNA"/>
</dbReference>
<organism evidence="1 2">
    <name type="scientific">Vanilla planifolia</name>
    <name type="common">Vanilla</name>
    <dbReference type="NCBI Taxonomy" id="51239"/>
    <lineage>
        <taxon>Eukaryota</taxon>
        <taxon>Viridiplantae</taxon>
        <taxon>Streptophyta</taxon>
        <taxon>Embryophyta</taxon>
        <taxon>Tracheophyta</taxon>
        <taxon>Spermatophyta</taxon>
        <taxon>Magnoliopsida</taxon>
        <taxon>Liliopsida</taxon>
        <taxon>Asparagales</taxon>
        <taxon>Orchidaceae</taxon>
        <taxon>Vanilloideae</taxon>
        <taxon>Vanilleae</taxon>
        <taxon>Vanilla</taxon>
    </lineage>
</organism>
<reference evidence="1 2" key="1">
    <citation type="journal article" date="2020" name="Nat. Food">
        <title>A phased Vanilla planifolia genome enables genetic improvement of flavour and production.</title>
        <authorList>
            <person name="Hasing T."/>
            <person name="Tang H."/>
            <person name="Brym M."/>
            <person name="Khazi F."/>
            <person name="Huang T."/>
            <person name="Chambers A.H."/>
        </authorList>
    </citation>
    <scope>NUCLEOTIDE SEQUENCE [LARGE SCALE GENOMIC DNA]</scope>
    <source>
        <tissue evidence="1">Leaf</tissue>
    </source>
</reference>
<sequence>MEEEPTDLLACCHDMVRYINDMKRILIDKGTNNDEVEEGMQADLTKTYDRITYPSLLR</sequence>
<accession>A0A835U5T8</accession>
<evidence type="ECO:0000313" key="1">
    <source>
        <dbReference type="EMBL" id="KAG0450684.1"/>
    </source>
</evidence>
<proteinExistence type="predicted"/>
<name>A0A835U5T8_VANPL</name>
<dbReference type="AlphaFoldDB" id="A0A835U5T8"/>